<evidence type="ECO:0000313" key="3">
    <source>
        <dbReference type="Proteomes" id="UP000515135"/>
    </source>
</evidence>
<gene>
    <name evidence="4" type="primary">LOC109474159</name>
</gene>
<dbReference type="OrthoDB" id="10071442at2759"/>
<protein>
    <submittedName>
        <fullName evidence="4">Uncharacterized protein LOC109474159</fullName>
    </submittedName>
</protein>
<feature type="compositionally biased region" description="Low complexity" evidence="1">
    <location>
        <begin position="25"/>
        <end position="37"/>
    </location>
</feature>
<dbReference type="InterPro" id="IPR040648">
    <property type="entry name" value="HMGXB3_CxC4"/>
</dbReference>
<sequence>MKRRVVWRGGPRYDFSQVPTKKKGASGTSTSTTSQGEGRCRNTDHVANRDQEMGTLEPNVRPDVADMPDFAVLSSIPLGNITSYVSQLRQHSAVTMCDPHATVFVLPDFHEDQSKLMVNKYHFVQRCAKAINATCQWVYCCSCSKREQELMQSLSTRIVDGASGILDNYCIHIKATEHIVDDFDRQNDIAPSIDDGDHNYTIPSCFAEETAPAAHQADVFKVFGDGMYCIKSGIDSSRTNSYGIVHCSKNMACLTCEHGVHSCSHVSDLKKLLEDDNNLCDITLQELNDLIQTANKVSSSVSRTVCLSSETINFNVIPGQYTNSPGYNPHQFCHDNTITFTSDEKVCPNCTSDLEVGDEDGEMTLPLFTRSFMFSSKVYYKTCPTCNSSVHFDGKKEAILNMGTFLVSHEVLRDYMYHFLQTGMTLFGYHQTLCKHLRDAGFLDFHTRLTYNKFRQAWYSFLKLLDINYDSGFQCPECGPEPKVVICDGTALSFRRELLPWDHMSQQDVAAKGEVQNSGSSYQERVFVKTARGRQLLLEFLNDGLTPPAMDELLKNVPLSLATLLKKPIPEYLKPFLTILAQKSPICGVLHPSEKLHDFISNISNGVGVSDSIENMTYLQHQIPALFEVMKQTEGCCVPEDLRPLLQDLLVVAESPFASKQPVSDHLSSEADGMEELSFFPALPRVRDRGKYLADGKKGASGKVCRKSSGGHPSLLPGLFLLHCEHGINYGFEVMLRHESPNTPFTVMRTRFQNVPDTVIYDNSCNLHNYCLNRDPLLFKNTWFLVDRLHWKNHKGCSVGYRLSSYPQYDSINSQAVEQCNSTLKKLKGQLSYMTPTNFMGQAKLFLWYKNQTIADKICS</sequence>
<feature type="region of interest" description="Disordered" evidence="1">
    <location>
        <begin position="1"/>
        <end position="42"/>
    </location>
</feature>
<dbReference type="Proteomes" id="UP000515135">
    <property type="component" value="Unplaced"/>
</dbReference>
<evidence type="ECO:0000256" key="1">
    <source>
        <dbReference type="SAM" id="MobiDB-lite"/>
    </source>
</evidence>
<reference evidence="4" key="1">
    <citation type="submission" date="2025-08" db="UniProtKB">
        <authorList>
            <consortium name="RefSeq"/>
        </authorList>
    </citation>
    <scope>IDENTIFICATION</scope>
    <source>
        <tissue evidence="4">Gonad</tissue>
    </source>
</reference>
<dbReference type="KEGG" id="bbel:109474159"/>
<feature type="domain" description="HMG" evidence="2">
    <location>
        <begin position="343"/>
        <end position="461"/>
    </location>
</feature>
<keyword evidence="3" id="KW-1185">Reference proteome</keyword>
<dbReference type="GeneID" id="109474159"/>
<dbReference type="AlphaFoldDB" id="A0A6P4Z7S0"/>
<organism evidence="3 4">
    <name type="scientific">Branchiostoma belcheri</name>
    <name type="common">Amphioxus</name>
    <dbReference type="NCBI Taxonomy" id="7741"/>
    <lineage>
        <taxon>Eukaryota</taxon>
        <taxon>Metazoa</taxon>
        <taxon>Chordata</taxon>
        <taxon>Cephalochordata</taxon>
        <taxon>Leptocardii</taxon>
        <taxon>Amphioxiformes</taxon>
        <taxon>Branchiostomatidae</taxon>
        <taxon>Branchiostoma</taxon>
    </lineage>
</organism>
<evidence type="ECO:0000259" key="2">
    <source>
        <dbReference type="Pfam" id="PF18717"/>
    </source>
</evidence>
<dbReference type="Pfam" id="PF18717">
    <property type="entry name" value="CxC4"/>
    <property type="match status" value="1"/>
</dbReference>
<proteinExistence type="predicted"/>
<dbReference type="RefSeq" id="XP_019629959.1">
    <property type="nucleotide sequence ID" value="XM_019774400.1"/>
</dbReference>
<evidence type="ECO:0000313" key="4">
    <source>
        <dbReference type="RefSeq" id="XP_019629959.1"/>
    </source>
</evidence>
<name>A0A6P4Z7S0_BRABE</name>
<dbReference type="PANTHER" id="PTHR34305:SF1">
    <property type="entry name" value="SWIM-TYPE DOMAIN-CONTAINING PROTEIN"/>
    <property type="match status" value="1"/>
</dbReference>
<accession>A0A6P4Z7S0</accession>
<dbReference type="PANTHER" id="PTHR34305">
    <property type="entry name" value="EXPRESSED PROTEIN"/>
    <property type="match status" value="1"/>
</dbReference>